<keyword evidence="3" id="KW-1185">Reference proteome</keyword>
<evidence type="ECO:0000259" key="1">
    <source>
        <dbReference type="Pfam" id="PF13338"/>
    </source>
</evidence>
<protein>
    <submittedName>
        <fullName evidence="2">Type IV toxin-antitoxin system AbiEi family antitoxin domain-containing protein</fullName>
    </submittedName>
</protein>
<dbReference type="InterPro" id="IPR025159">
    <property type="entry name" value="AbiEi_N"/>
</dbReference>
<comment type="caution">
    <text evidence="2">The sequence shown here is derived from an EMBL/GenBank/DDBJ whole genome shotgun (WGS) entry which is preliminary data.</text>
</comment>
<dbReference type="RefSeq" id="WP_281488632.1">
    <property type="nucleotide sequence ID" value="NZ_JASATX010000003.1"/>
</dbReference>
<evidence type="ECO:0000313" key="3">
    <source>
        <dbReference type="Proteomes" id="UP001321506"/>
    </source>
</evidence>
<evidence type="ECO:0000313" key="2">
    <source>
        <dbReference type="EMBL" id="MDI2098837.1"/>
    </source>
</evidence>
<dbReference type="AlphaFoldDB" id="A0AAW6TCQ7"/>
<gene>
    <name evidence="2" type="ORF">QF206_07650</name>
</gene>
<name>A0AAW6TCQ7_9MICO</name>
<dbReference type="Proteomes" id="UP001321506">
    <property type="component" value="Unassembled WGS sequence"/>
</dbReference>
<feature type="domain" description="AbiEi antitoxin N-terminal" evidence="1">
    <location>
        <begin position="13"/>
        <end position="54"/>
    </location>
</feature>
<dbReference type="Pfam" id="PF13338">
    <property type="entry name" value="AbiEi_4"/>
    <property type="match status" value="1"/>
</dbReference>
<accession>A0AAW6TCQ7</accession>
<proteinExistence type="predicted"/>
<reference evidence="2 3" key="1">
    <citation type="submission" date="2023-04" db="EMBL/GenBank/DDBJ databases">
        <title>Klugiella caeni sp. nov. isolated from the sludge of biochemical tank.</title>
        <authorList>
            <person name="Geng K."/>
        </authorList>
    </citation>
    <scope>NUCLEOTIDE SEQUENCE [LARGE SCALE GENOMIC DNA]</scope>
    <source>
        <strain evidence="2 3">YN-L-19</strain>
    </source>
</reference>
<dbReference type="EMBL" id="JASATX010000003">
    <property type="protein sequence ID" value="MDI2098837.1"/>
    <property type="molecule type" value="Genomic_DNA"/>
</dbReference>
<sequence length="318" mass="34378">MLHSALADDLEVALASHDGLVTTAQLTELGFSSRAVSRAVATGRLAPLRRGVYADAAVHAAADPEERHVWRMRAEAAVAHKPLVFSHASAAALHGLPFIGDAPGRVHVVAETRSGSNSAGRCVHTTQSPVRPVVVEGLLVTSLERTVVDLALTASFAAALAAADRALALIDADTPAPLLETLESLQPTRGLRRALRVLRAADRRSGSAGESLSRARMIELGFEVPELQVRFDRPGGGVSFVDFFWRRQALIGEFDGLVKYSRSRELNGMSPAASVIAEKRREDELRRQVRGFERWTWDDAISPRRFGALLSDFGVPRA</sequence>
<organism evidence="2 3">
    <name type="scientific">Ruicaihuangia caeni</name>
    <dbReference type="NCBI Taxonomy" id="3042517"/>
    <lineage>
        <taxon>Bacteria</taxon>
        <taxon>Bacillati</taxon>
        <taxon>Actinomycetota</taxon>
        <taxon>Actinomycetes</taxon>
        <taxon>Micrococcales</taxon>
        <taxon>Microbacteriaceae</taxon>
        <taxon>Ruicaihuangia</taxon>
    </lineage>
</organism>